<gene>
    <name evidence="7" type="ORF">I9W82_002600</name>
</gene>
<feature type="region of interest" description="Disordered" evidence="6">
    <location>
        <begin position="60"/>
        <end position="82"/>
    </location>
</feature>
<dbReference type="OrthoDB" id="412109at2759"/>
<feature type="compositionally biased region" description="Low complexity" evidence="6">
    <location>
        <begin position="313"/>
        <end position="328"/>
    </location>
</feature>
<evidence type="ECO:0000256" key="5">
    <source>
        <dbReference type="ARBA" id="ARBA00023242"/>
    </source>
</evidence>
<dbReference type="PANTHER" id="PTHR15263">
    <property type="entry name" value="I-KAPPA-B-LIKE PROTEIN IKBL"/>
    <property type="match status" value="1"/>
</dbReference>
<feature type="compositionally biased region" description="Basic residues" evidence="6">
    <location>
        <begin position="245"/>
        <end position="254"/>
    </location>
</feature>
<dbReference type="RefSeq" id="XP_067549835.1">
    <property type="nucleotide sequence ID" value="XM_067691474.1"/>
</dbReference>
<feature type="region of interest" description="Disordered" evidence="6">
    <location>
        <begin position="231"/>
        <end position="254"/>
    </location>
</feature>
<feature type="compositionally biased region" description="Polar residues" evidence="6">
    <location>
        <begin position="276"/>
        <end position="285"/>
    </location>
</feature>
<proteinExistence type="predicted"/>
<evidence type="ECO:0000313" key="8">
    <source>
        <dbReference type="Proteomes" id="UP000669133"/>
    </source>
</evidence>
<keyword evidence="8" id="KW-1185">Reference proteome</keyword>
<evidence type="ECO:0000313" key="7">
    <source>
        <dbReference type="EMBL" id="KAG5420719.1"/>
    </source>
</evidence>
<evidence type="ECO:0000256" key="3">
    <source>
        <dbReference type="ARBA" id="ARBA00022737"/>
    </source>
</evidence>
<feature type="compositionally biased region" description="Polar residues" evidence="6">
    <location>
        <begin position="1"/>
        <end position="28"/>
    </location>
</feature>
<comment type="subcellular location">
    <subcellularLocation>
        <location evidence="1">Nucleus</location>
    </subcellularLocation>
</comment>
<dbReference type="GeneID" id="93651229"/>
<comment type="caution">
    <text evidence="7">The sequence shown here is derived from an EMBL/GenBank/DDBJ whole genome shotgun (WGS) entry which is preliminary data.</text>
</comment>
<evidence type="ECO:0000256" key="4">
    <source>
        <dbReference type="ARBA" id="ARBA00023043"/>
    </source>
</evidence>
<protein>
    <submittedName>
        <fullName evidence="7">Uncharacterized protein</fullName>
    </submittedName>
</protein>
<keyword evidence="5" id="KW-0539">Nucleus</keyword>
<keyword evidence="3" id="KW-0677">Repeat</keyword>
<evidence type="ECO:0000256" key="1">
    <source>
        <dbReference type="ARBA" id="ARBA00004123"/>
    </source>
</evidence>
<reference evidence="7 8" key="1">
    <citation type="submission" date="2020-12" db="EMBL/GenBank/DDBJ databases">
        <title>Effect of drift, selection, and recombination on the evolution of hybrid genomes in Candida yeast pathogens.</title>
        <authorList>
            <person name="Mixao V."/>
            <person name="Ksiezopolska E."/>
            <person name="Saus E."/>
            <person name="Boekhout T."/>
            <person name="Gacser A."/>
            <person name="Gabaldon T."/>
        </authorList>
    </citation>
    <scope>NUCLEOTIDE SEQUENCE [LARGE SCALE GENOMIC DNA]</scope>
    <source>
        <strain evidence="7 8">BP57</strain>
    </source>
</reference>
<accession>A0A8H7ZIH3</accession>
<feature type="compositionally biased region" description="Pro residues" evidence="6">
    <location>
        <begin position="329"/>
        <end position="343"/>
    </location>
</feature>
<name>A0A8H7ZIH3_9ASCO</name>
<dbReference type="Proteomes" id="UP000669133">
    <property type="component" value="Unassembled WGS sequence"/>
</dbReference>
<dbReference type="GO" id="GO:0043124">
    <property type="term" value="P:negative regulation of canonical NF-kappaB signal transduction"/>
    <property type="evidence" value="ECO:0007669"/>
    <property type="project" value="InterPro"/>
</dbReference>
<evidence type="ECO:0000256" key="2">
    <source>
        <dbReference type="ARBA" id="ARBA00022553"/>
    </source>
</evidence>
<feature type="region of interest" description="Disordered" evidence="6">
    <location>
        <begin position="271"/>
        <end position="360"/>
    </location>
</feature>
<dbReference type="EMBL" id="JAEOAQ010000002">
    <property type="protein sequence ID" value="KAG5420719.1"/>
    <property type="molecule type" value="Genomic_DNA"/>
</dbReference>
<dbReference type="PANTHER" id="PTHR15263:SF1">
    <property type="entry name" value="NF-KAPPA-B INHIBITOR-LIKE PROTEIN 1"/>
    <property type="match status" value="1"/>
</dbReference>
<dbReference type="GO" id="GO:0005634">
    <property type="term" value="C:nucleus"/>
    <property type="evidence" value="ECO:0007669"/>
    <property type="project" value="UniProtKB-SubCell"/>
</dbReference>
<feature type="region of interest" description="Disordered" evidence="6">
    <location>
        <begin position="1"/>
        <end position="47"/>
    </location>
</feature>
<feature type="compositionally biased region" description="Acidic residues" evidence="6">
    <location>
        <begin position="288"/>
        <end position="297"/>
    </location>
</feature>
<keyword evidence="2" id="KW-0597">Phosphoprotein</keyword>
<dbReference type="AlphaFoldDB" id="A0A8H7ZIH3"/>
<dbReference type="InterPro" id="IPR038753">
    <property type="entry name" value="NFKBIL1"/>
</dbReference>
<sequence length="535" mass="60886">MSLLPHTTPNLPHQSQDSNRKASSSSPANERKILHRRDNKSTPDKKKVWYKRKILSSDIDDTDDTEYGESCGDNDSIEKTPSPRKTIQLQGQNFLDFVSTPINPDSTVSFLSPTRMLNDLHLKSQVFDEETSSDEIYAERTNDIVDTINECADDEDDVYDENSAGNKTMINNSDESDDDFSIEPPKFLNRKKRMHSDAIGSRIVTPNMQQDSHMSICNTTTNTANSSTLKLSFSTNDSTPCPPQPKRKKLKFKHASTTSILDLNYARKTSLHELPQRSQRPLSSITHDDDDDDDDKDDNSNSISFEHHNDMESTPISQSTPTSSRASTPPLPAPPPPPPPPPTSSTSHTQEYGPSVNGYKFVYPKPNLPQFKYETPINRNRYVQMRNSYNRQNYSVIGELPVTSAGMMDEEGVHVGDKRINDPYLTPQHTEAASLSERLRREYHDNFKLPLLPPHFDQDNLSTDQMMNLITQDSLKQFYHLIVEGPMLDFLRQERIKWHPDKWVGKLKQYPDTNVTIAVIDRLSQTINELIDSYI</sequence>
<organism evidence="7 8">
    <name type="scientific">Candida metapsilosis</name>
    <dbReference type="NCBI Taxonomy" id="273372"/>
    <lineage>
        <taxon>Eukaryota</taxon>
        <taxon>Fungi</taxon>
        <taxon>Dikarya</taxon>
        <taxon>Ascomycota</taxon>
        <taxon>Saccharomycotina</taxon>
        <taxon>Pichiomycetes</taxon>
        <taxon>Debaryomycetaceae</taxon>
        <taxon>Candida/Lodderomyces clade</taxon>
        <taxon>Candida</taxon>
    </lineage>
</organism>
<keyword evidence="4" id="KW-0040">ANK repeat</keyword>
<evidence type="ECO:0000256" key="6">
    <source>
        <dbReference type="SAM" id="MobiDB-lite"/>
    </source>
</evidence>